<dbReference type="InterPro" id="IPR011333">
    <property type="entry name" value="SKP1/BTB/POZ_sf"/>
</dbReference>
<dbReference type="EMBL" id="LCZI01001283">
    <property type="protein sequence ID" value="KKZ61492.1"/>
    <property type="molecule type" value="Genomic_DNA"/>
</dbReference>
<feature type="domain" description="BTB" evidence="1">
    <location>
        <begin position="18"/>
        <end position="84"/>
    </location>
</feature>
<dbReference type="OrthoDB" id="61370at2759"/>
<dbReference type="AlphaFoldDB" id="A0A0G2HTM1"/>
<reference evidence="3" key="1">
    <citation type="journal article" date="2015" name="PLoS Genet.">
        <title>The dynamic genome and transcriptome of the human fungal pathogen Blastomyces and close relative Emmonsia.</title>
        <authorList>
            <person name="Munoz J.F."/>
            <person name="Gauthier G.M."/>
            <person name="Desjardins C.A."/>
            <person name="Gallo J.E."/>
            <person name="Holder J."/>
            <person name="Sullivan T.D."/>
            <person name="Marty A.J."/>
            <person name="Carmen J.C."/>
            <person name="Chen Z."/>
            <person name="Ding L."/>
            <person name="Gujja S."/>
            <person name="Magrini V."/>
            <person name="Misas E."/>
            <person name="Mitreva M."/>
            <person name="Priest M."/>
            <person name="Saif S."/>
            <person name="Whiston E.A."/>
            <person name="Young S."/>
            <person name="Zeng Q."/>
            <person name="Goldman W.E."/>
            <person name="Mardis E.R."/>
            <person name="Taylor J.W."/>
            <person name="McEwen J.G."/>
            <person name="Clay O.K."/>
            <person name="Klein B.S."/>
            <person name="Cuomo C.A."/>
        </authorList>
    </citation>
    <scope>NUCLEOTIDE SEQUENCE [LARGE SCALE GENOMIC DNA]</scope>
    <source>
        <strain evidence="3">UAMH 3008</strain>
    </source>
</reference>
<dbReference type="CDD" id="cd18186">
    <property type="entry name" value="BTB_POZ_ZBTB_KLHL-like"/>
    <property type="match status" value="1"/>
</dbReference>
<name>A0A0G2HTM1_9EURO</name>
<dbReference type="Pfam" id="PF00651">
    <property type="entry name" value="BTB"/>
    <property type="match status" value="1"/>
</dbReference>
<dbReference type="Gene3D" id="3.30.710.10">
    <property type="entry name" value="Potassium Channel Kv1.1, Chain A"/>
    <property type="match status" value="1"/>
</dbReference>
<dbReference type="PROSITE" id="PS50097">
    <property type="entry name" value="BTB"/>
    <property type="match status" value="1"/>
</dbReference>
<protein>
    <recommendedName>
        <fullName evidence="1">BTB domain-containing protein</fullName>
    </recommendedName>
</protein>
<dbReference type="PANTHER" id="PTHR47843">
    <property type="entry name" value="BTB DOMAIN-CONTAINING PROTEIN-RELATED"/>
    <property type="match status" value="1"/>
</dbReference>
<comment type="caution">
    <text evidence="2">The sequence shown here is derived from an EMBL/GenBank/DDBJ whole genome shotgun (WGS) entry which is preliminary data.</text>
</comment>
<dbReference type="Proteomes" id="UP000034164">
    <property type="component" value="Unassembled WGS sequence"/>
</dbReference>
<organism evidence="2 3">
    <name type="scientific">[Emmonsia] crescens</name>
    <dbReference type="NCBI Taxonomy" id="73230"/>
    <lineage>
        <taxon>Eukaryota</taxon>
        <taxon>Fungi</taxon>
        <taxon>Dikarya</taxon>
        <taxon>Ascomycota</taxon>
        <taxon>Pezizomycotina</taxon>
        <taxon>Eurotiomycetes</taxon>
        <taxon>Eurotiomycetidae</taxon>
        <taxon>Onygenales</taxon>
        <taxon>Ajellomycetaceae</taxon>
        <taxon>Emergomyces</taxon>
    </lineage>
</organism>
<proteinExistence type="predicted"/>
<dbReference type="PANTHER" id="PTHR47843:SF5">
    <property type="entry name" value="BTB_POZ DOMAIN PROTEIN"/>
    <property type="match status" value="1"/>
</dbReference>
<dbReference type="SUPFAM" id="SSF54695">
    <property type="entry name" value="POZ domain"/>
    <property type="match status" value="1"/>
</dbReference>
<gene>
    <name evidence="2" type="ORF">EMCG_03908</name>
</gene>
<accession>A0A0G2HTM1</accession>
<dbReference type="VEuPathDB" id="FungiDB:EMCG_03908"/>
<dbReference type="InterPro" id="IPR000210">
    <property type="entry name" value="BTB/POZ_dom"/>
</dbReference>
<evidence type="ECO:0000259" key="1">
    <source>
        <dbReference type="PROSITE" id="PS50097"/>
    </source>
</evidence>
<evidence type="ECO:0000313" key="2">
    <source>
        <dbReference type="EMBL" id="KKZ61492.1"/>
    </source>
</evidence>
<evidence type="ECO:0000313" key="3">
    <source>
        <dbReference type="Proteomes" id="UP000034164"/>
    </source>
</evidence>
<sequence>MSSLEQTLSRICETGLFSDLTLHCQSKTFAVHRCIVCLQSEFFNKGLTGEFKEASTPIFNLDDDPFIVGKMVQYLYGANYDDGSEGGNNISSESGNGIGSGSRNPAEINTWVISLQTNISYRT</sequence>